<proteinExistence type="predicted"/>
<gene>
    <name evidence="1" type="ORF">METZ01_LOCUS201127</name>
</gene>
<dbReference type="AlphaFoldDB" id="A0A382EE98"/>
<sequence>MEHDFPGSLEMHLANLQVRALFTSGSPAGEYQKLAFLPIS</sequence>
<organism evidence="1">
    <name type="scientific">marine metagenome</name>
    <dbReference type="NCBI Taxonomy" id="408172"/>
    <lineage>
        <taxon>unclassified sequences</taxon>
        <taxon>metagenomes</taxon>
        <taxon>ecological metagenomes</taxon>
    </lineage>
</organism>
<evidence type="ECO:0000313" key="1">
    <source>
        <dbReference type="EMBL" id="SVB48273.1"/>
    </source>
</evidence>
<accession>A0A382EE98</accession>
<name>A0A382EE98_9ZZZZ</name>
<protein>
    <submittedName>
        <fullName evidence="1">Uncharacterized protein</fullName>
    </submittedName>
</protein>
<reference evidence="1" key="1">
    <citation type="submission" date="2018-05" db="EMBL/GenBank/DDBJ databases">
        <authorList>
            <person name="Lanie J.A."/>
            <person name="Ng W.-L."/>
            <person name="Kazmierczak K.M."/>
            <person name="Andrzejewski T.M."/>
            <person name="Davidsen T.M."/>
            <person name="Wayne K.J."/>
            <person name="Tettelin H."/>
            <person name="Glass J.I."/>
            <person name="Rusch D."/>
            <person name="Podicherti R."/>
            <person name="Tsui H.-C.T."/>
            <person name="Winkler M.E."/>
        </authorList>
    </citation>
    <scope>NUCLEOTIDE SEQUENCE</scope>
</reference>
<dbReference type="EMBL" id="UINC01043774">
    <property type="protein sequence ID" value="SVB48273.1"/>
    <property type="molecule type" value="Genomic_DNA"/>
</dbReference>